<dbReference type="InterPro" id="IPR050194">
    <property type="entry name" value="Glycosyltransferase_grp1"/>
</dbReference>
<reference evidence="5 6" key="1">
    <citation type="submission" date="2015-05" db="EMBL/GenBank/DDBJ databases">
        <title>Draft genome sequence of the bacterium Gordonia jacobaea a new member of the Gordonia genus.</title>
        <authorList>
            <person name="Jimenez-Galisteo G."/>
            <person name="Dominguez A."/>
            <person name="Munoz E."/>
            <person name="Vinas M."/>
        </authorList>
    </citation>
    <scope>NUCLEOTIDE SEQUENCE [LARGE SCALE GENOMIC DNA]</scope>
    <source>
        <strain evidence="6">mv1</strain>
    </source>
</reference>
<feature type="domain" description="Glycosyl transferase family 1" evidence="3">
    <location>
        <begin position="201"/>
        <end position="337"/>
    </location>
</feature>
<evidence type="ECO:0000256" key="1">
    <source>
        <dbReference type="ARBA" id="ARBA00022676"/>
    </source>
</evidence>
<keyword evidence="6" id="KW-1185">Reference proteome</keyword>
<sequence length="370" mass="40801">MRLAIAHDYLTQRGGAEKVVLALAKAFPDAPIYTTLFDADGTYPEFSSMDIRPSFLNHVGPLRRNHRAALLALPPAARSVKIDADVVIASSSGWAHGFQTTGRKIVYCYSPARWLYQTDAYLGDGAGLAKRVTLALMASSLRRWDRRAAAQCDQYLAISRAVAGRINDVYGLDAAVLPAPVTLTALPDSEMETVREIEPLVREEDSYYLCVSRLLAYKNVDKVLDAFAGSGRKLVVVGRGPERDALVAKDLPNVTFLQDLSDAQMSWLYRHCRAVVAASLEDYGLTPLEGAIYGKPCAVLRWGGFLDTVVEGVTGVYFDNPDPRSIAQAVTALEEIEWDPRVIANHTSQFSEEMFSSEMRHHVDKLVQYA</sequence>
<evidence type="ECO:0000313" key="5">
    <source>
        <dbReference type="EMBL" id="KNA89570.1"/>
    </source>
</evidence>
<dbReference type="SUPFAM" id="SSF53756">
    <property type="entry name" value="UDP-Glycosyltransferase/glycogen phosphorylase"/>
    <property type="match status" value="1"/>
</dbReference>
<evidence type="ECO:0000259" key="4">
    <source>
        <dbReference type="Pfam" id="PF13439"/>
    </source>
</evidence>
<keyword evidence="1" id="KW-0328">Glycosyltransferase</keyword>
<evidence type="ECO:0000259" key="3">
    <source>
        <dbReference type="Pfam" id="PF00534"/>
    </source>
</evidence>
<dbReference type="Gene3D" id="3.40.50.2000">
    <property type="entry name" value="Glycogen Phosphorylase B"/>
    <property type="match status" value="2"/>
</dbReference>
<evidence type="ECO:0000256" key="2">
    <source>
        <dbReference type="ARBA" id="ARBA00022679"/>
    </source>
</evidence>
<organism evidence="5 6">
    <name type="scientific">Gordonia jacobaea</name>
    <dbReference type="NCBI Taxonomy" id="122202"/>
    <lineage>
        <taxon>Bacteria</taxon>
        <taxon>Bacillati</taxon>
        <taxon>Actinomycetota</taxon>
        <taxon>Actinomycetes</taxon>
        <taxon>Mycobacteriales</taxon>
        <taxon>Gordoniaceae</taxon>
        <taxon>Gordonia</taxon>
    </lineage>
</organism>
<dbReference type="PANTHER" id="PTHR45947:SF3">
    <property type="entry name" value="SULFOQUINOVOSYL TRANSFERASE SQD2"/>
    <property type="match status" value="1"/>
</dbReference>
<proteinExistence type="predicted"/>
<evidence type="ECO:0000313" key="6">
    <source>
        <dbReference type="Proteomes" id="UP000037247"/>
    </source>
</evidence>
<dbReference type="PANTHER" id="PTHR45947">
    <property type="entry name" value="SULFOQUINOVOSYL TRANSFERASE SQD2"/>
    <property type="match status" value="1"/>
</dbReference>
<protein>
    <submittedName>
        <fullName evidence="5">Glycosyl transferase family 1</fullName>
    </submittedName>
</protein>
<comment type="caution">
    <text evidence="5">The sequence shown here is derived from an EMBL/GenBank/DDBJ whole genome shotgun (WGS) entry which is preliminary data.</text>
</comment>
<dbReference type="RefSeq" id="WP_049700843.1">
    <property type="nucleotide sequence ID" value="NZ_JAQDQF010000003.1"/>
</dbReference>
<dbReference type="GO" id="GO:0016740">
    <property type="term" value="F:transferase activity"/>
    <property type="evidence" value="ECO:0007669"/>
    <property type="project" value="UniProtKB-KW"/>
</dbReference>
<dbReference type="Pfam" id="PF13439">
    <property type="entry name" value="Glyco_transf_4"/>
    <property type="match status" value="1"/>
</dbReference>
<name>A0ABR5I7I2_9ACTN</name>
<accession>A0ABR5I7I2</accession>
<dbReference type="EMBL" id="LDTZ01000024">
    <property type="protein sequence ID" value="KNA89570.1"/>
    <property type="molecule type" value="Genomic_DNA"/>
</dbReference>
<gene>
    <name evidence="5" type="ORF">ABW18_20580</name>
</gene>
<dbReference type="InterPro" id="IPR001296">
    <property type="entry name" value="Glyco_trans_1"/>
</dbReference>
<dbReference type="InterPro" id="IPR028098">
    <property type="entry name" value="Glyco_trans_4-like_N"/>
</dbReference>
<keyword evidence="2 5" id="KW-0808">Transferase</keyword>
<dbReference type="Proteomes" id="UP000037247">
    <property type="component" value="Unassembled WGS sequence"/>
</dbReference>
<dbReference type="Pfam" id="PF00534">
    <property type="entry name" value="Glycos_transf_1"/>
    <property type="match status" value="1"/>
</dbReference>
<feature type="domain" description="Glycosyltransferase subfamily 4-like N-terminal" evidence="4">
    <location>
        <begin position="14"/>
        <end position="181"/>
    </location>
</feature>